<dbReference type="InterPro" id="IPR004995">
    <property type="entry name" value="Spore_Ger"/>
</dbReference>
<evidence type="ECO:0000313" key="6">
    <source>
        <dbReference type="Proteomes" id="UP000036867"/>
    </source>
</evidence>
<protein>
    <submittedName>
        <fullName evidence="5">Spore gernimation protein KA</fullName>
    </submittedName>
</protein>
<keyword evidence="4" id="KW-1133">Transmembrane helix</keyword>
<feature type="transmembrane region" description="Helical" evidence="4">
    <location>
        <begin position="376"/>
        <end position="395"/>
    </location>
</feature>
<dbReference type="RefSeq" id="WP_053415262.1">
    <property type="nucleotide sequence ID" value="NZ_LILB01000001.1"/>
</dbReference>
<gene>
    <name evidence="5" type="ORF">AMD00_01110</name>
</gene>
<proteinExistence type="inferred from homology"/>
<reference evidence="6" key="1">
    <citation type="submission" date="2015-08" db="EMBL/GenBank/DDBJ databases">
        <title>Fjat-10028 dsm 16317.</title>
        <authorList>
            <person name="Liu B."/>
            <person name="Wang J."/>
            <person name="Zhu Y."/>
            <person name="Liu G."/>
            <person name="Chen Q."/>
            <person name="Chen Z."/>
            <person name="Lan J."/>
            <person name="Che J."/>
            <person name="Ge C."/>
            <person name="Shi H."/>
            <person name="Pan Z."/>
            <person name="Liu X."/>
        </authorList>
    </citation>
    <scope>NUCLEOTIDE SEQUENCE [LARGE SCALE GENOMIC DNA]</scope>
    <source>
        <strain evidence="6">DSM 16317</strain>
    </source>
</reference>
<dbReference type="Proteomes" id="UP000036867">
    <property type="component" value="Unassembled WGS sequence"/>
</dbReference>
<keyword evidence="6" id="KW-1185">Reference proteome</keyword>
<name>A0A0M0LJR2_9BACL</name>
<feature type="transmembrane region" description="Helical" evidence="4">
    <location>
        <begin position="351"/>
        <end position="369"/>
    </location>
</feature>
<accession>A0A0M0LJR2</accession>
<feature type="transmembrane region" description="Helical" evidence="4">
    <location>
        <begin position="401"/>
        <end position="424"/>
    </location>
</feature>
<dbReference type="GO" id="GO:0009847">
    <property type="term" value="P:spore germination"/>
    <property type="evidence" value="ECO:0007669"/>
    <property type="project" value="InterPro"/>
</dbReference>
<organism evidence="5 6">
    <name type="scientific">Viridibacillus arvi</name>
    <dbReference type="NCBI Taxonomy" id="263475"/>
    <lineage>
        <taxon>Bacteria</taxon>
        <taxon>Bacillati</taxon>
        <taxon>Bacillota</taxon>
        <taxon>Bacilli</taxon>
        <taxon>Bacillales</taxon>
        <taxon>Caryophanaceae</taxon>
        <taxon>Viridibacillus</taxon>
    </lineage>
</organism>
<dbReference type="PANTHER" id="PTHR22550">
    <property type="entry name" value="SPORE GERMINATION PROTEIN"/>
    <property type="match status" value="1"/>
</dbReference>
<dbReference type="PIRSF" id="PIRSF005690">
    <property type="entry name" value="GerBA"/>
    <property type="match status" value="1"/>
</dbReference>
<evidence type="ECO:0000256" key="3">
    <source>
        <dbReference type="SAM" id="MobiDB-lite"/>
    </source>
</evidence>
<dbReference type="AlphaFoldDB" id="A0A0M0LJR2"/>
<evidence type="ECO:0000313" key="5">
    <source>
        <dbReference type="EMBL" id="KOO51137.1"/>
    </source>
</evidence>
<comment type="similarity">
    <text evidence="1">Belongs to the GerABKA family.</text>
</comment>
<feature type="transmembrane region" description="Helical" evidence="4">
    <location>
        <begin position="436"/>
        <end position="459"/>
    </location>
</feature>
<keyword evidence="4" id="KW-0812">Transmembrane</keyword>
<keyword evidence="2 4" id="KW-0472">Membrane</keyword>
<dbReference type="PATRIC" id="fig|263475.3.peg.533"/>
<feature type="compositionally biased region" description="Low complexity" evidence="3">
    <location>
        <begin position="1"/>
        <end position="12"/>
    </location>
</feature>
<comment type="caution">
    <text evidence="5">The sequence shown here is derived from an EMBL/GenBank/DDBJ whole genome shotgun (WGS) entry which is preliminary data.</text>
</comment>
<sequence length="523" mass="57782">MSFSKNNNSNSPESKKNKTKDPLLKSLAENVKIIKKVMGNSNDIIIREVDILKTDKQRIAIIYADGLADKTAITDFIMESLMLDIDSTPETREEDIIQYLKNFCLTVGDVEDVNDLQSVYRAVLNGETVILLEGQTKGIATSTKSSKDRAISQPSTESVIRGPQESFTETLRTNTALIRRKIKDPNLWIKSRVIGDITQTDVAIMYINGIANDKIVKEVLERLDQIEIDGILDSGYIEELIQDSQFTPFPTVFNSERPDVIAAALLEGKVAIIVDGSPFVLIVPALFPAFLQAAEDYYQRSIISTLIRILRYGGIFVSLMIPSLYISITTFHQEMIPTPMLISIALQREGVPFPAFIEAILMEIAFEILREAGLRMPRVIGPAVSIVGTLIIGQAAVEAGIVSAVMVIIVSITAICSFLSPAYAMSNSIRMLRFPLMILAAMFGLFGVMMGAFAIILHVCSLRSFGIPYTAPFAPLIPSDQKDAIVLFSRGSLLTRPRLVNQKNVTREQKLVRKKGRSDLGES</sequence>
<dbReference type="Pfam" id="PF03323">
    <property type="entry name" value="GerA"/>
    <property type="match status" value="1"/>
</dbReference>
<feature type="transmembrane region" description="Helical" evidence="4">
    <location>
        <begin position="309"/>
        <end position="331"/>
    </location>
</feature>
<dbReference type="EMBL" id="LILB01000001">
    <property type="protein sequence ID" value="KOO51137.1"/>
    <property type="molecule type" value="Genomic_DNA"/>
</dbReference>
<dbReference type="STRING" id="263475.AMD00_01110"/>
<evidence type="ECO:0000256" key="1">
    <source>
        <dbReference type="ARBA" id="ARBA00005278"/>
    </source>
</evidence>
<dbReference type="GO" id="GO:0016020">
    <property type="term" value="C:membrane"/>
    <property type="evidence" value="ECO:0007669"/>
    <property type="project" value="InterPro"/>
</dbReference>
<evidence type="ECO:0000256" key="4">
    <source>
        <dbReference type="SAM" id="Phobius"/>
    </source>
</evidence>
<dbReference type="GeneID" id="301134719"/>
<evidence type="ECO:0000256" key="2">
    <source>
        <dbReference type="ARBA" id="ARBA00023136"/>
    </source>
</evidence>
<dbReference type="InterPro" id="IPR050768">
    <property type="entry name" value="UPF0353/GerABKA_families"/>
</dbReference>
<feature type="region of interest" description="Disordered" evidence="3">
    <location>
        <begin position="1"/>
        <end position="21"/>
    </location>
</feature>
<dbReference type="PANTHER" id="PTHR22550:SF5">
    <property type="entry name" value="LEUCINE ZIPPER PROTEIN 4"/>
    <property type="match status" value="1"/>
</dbReference>